<evidence type="ECO:0000313" key="1">
    <source>
        <dbReference type="EMBL" id="GIY46325.1"/>
    </source>
</evidence>
<keyword evidence="2" id="KW-1185">Reference proteome</keyword>
<sequence>MQSQSALGRIGLSDATDLTFHFLDHQPKPFFAEDSSASTIPLPNRLLISFEPLQLTWCDIHQPAAIQRFLFLSEPWVGVASGVDDEMDVDVTSDLLAEGTRRKRLRSDLSCIKEKRALGLRGRKFRVHSHLH</sequence>
<proteinExistence type="predicted"/>
<reference evidence="1 2" key="1">
    <citation type="submission" date="2021-06" db="EMBL/GenBank/DDBJ databases">
        <title>Caerostris extrusa draft genome.</title>
        <authorList>
            <person name="Kono N."/>
            <person name="Arakawa K."/>
        </authorList>
    </citation>
    <scope>NUCLEOTIDE SEQUENCE [LARGE SCALE GENOMIC DNA]</scope>
</reference>
<comment type="caution">
    <text evidence="1">The sequence shown here is derived from an EMBL/GenBank/DDBJ whole genome shotgun (WGS) entry which is preliminary data.</text>
</comment>
<organism evidence="1 2">
    <name type="scientific">Caerostris extrusa</name>
    <name type="common">Bark spider</name>
    <name type="synonym">Caerostris bankana</name>
    <dbReference type="NCBI Taxonomy" id="172846"/>
    <lineage>
        <taxon>Eukaryota</taxon>
        <taxon>Metazoa</taxon>
        <taxon>Ecdysozoa</taxon>
        <taxon>Arthropoda</taxon>
        <taxon>Chelicerata</taxon>
        <taxon>Arachnida</taxon>
        <taxon>Araneae</taxon>
        <taxon>Araneomorphae</taxon>
        <taxon>Entelegynae</taxon>
        <taxon>Araneoidea</taxon>
        <taxon>Araneidae</taxon>
        <taxon>Caerostris</taxon>
    </lineage>
</organism>
<gene>
    <name evidence="1" type="ORF">CEXT_241401</name>
</gene>
<evidence type="ECO:0000313" key="2">
    <source>
        <dbReference type="Proteomes" id="UP001054945"/>
    </source>
</evidence>
<dbReference type="Proteomes" id="UP001054945">
    <property type="component" value="Unassembled WGS sequence"/>
</dbReference>
<protein>
    <submittedName>
        <fullName evidence="1">Uncharacterized protein</fullName>
    </submittedName>
</protein>
<dbReference type="EMBL" id="BPLR01011399">
    <property type="protein sequence ID" value="GIY46325.1"/>
    <property type="molecule type" value="Genomic_DNA"/>
</dbReference>
<accession>A0AAV4TNA7</accession>
<dbReference type="AlphaFoldDB" id="A0AAV4TNA7"/>
<name>A0AAV4TNA7_CAEEX</name>